<dbReference type="Proteomes" id="UP000789759">
    <property type="component" value="Unassembled WGS sequence"/>
</dbReference>
<feature type="non-terminal residue" evidence="1">
    <location>
        <position position="1"/>
    </location>
</feature>
<accession>A0A9N9K6W1</accession>
<sequence length="82" mass="9749">EKPLKKYIDILDYDIFKNRKLEVKSMKTFIAKSLKIHVEFLKAESRGEDPNYNSMVLNHIKELDYITIDFKFLAASYLQYAN</sequence>
<comment type="caution">
    <text evidence="1">The sequence shown here is derived from an EMBL/GenBank/DDBJ whole genome shotgun (WGS) entry which is preliminary data.</text>
</comment>
<organism evidence="1 2">
    <name type="scientific">Cetraspora pellucida</name>
    <dbReference type="NCBI Taxonomy" id="1433469"/>
    <lineage>
        <taxon>Eukaryota</taxon>
        <taxon>Fungi</taxon>
        <taxon>Fungi incertae sedis</taxon>
        <taxon>Mucoromycota</taxon>
        <taxon>Glomeromycotina</taxon>
        <taxon>Glomeromycetes</taxon>
        <taxon>Diversisporales</taxon>
        <taxon>Gigasporaceae</taxon>
        <taxon>Cetraspora</taxon>
    </lineage>
</organism>
<dbReference type="AlphaFoldDB" id="A0A9N9K6W1"/>
<evidence type="ECO:0000313" key="2">
    <source>
        <dbReference type="Proteomes" id="UP000789759"/>
    </source>
</evidence>
<keyword evidence="2" id="KW-1185">Reference proteome</keyword>
<proteinExistence type="predicted"/>
<reference evidence="1" key="1">
    <citation type="submission" date="2021-06" db="EMBL/GenBank/DDBJ databases">
        <authorList>
            <person name="Kallberg Y."/>
            <person name="Tangrot J."/>
            <person name="Rosling A."/>
        </authorList>
    </citation>
    <scope>NUCLEOTIDE SEQUENCE</scope>
    <source>
        <strain evidence="1">FL966</strain>
    </source>
</reference>
<dbReference type="OrthoDB" id="2377115at2759"/>
<gene>
    <name evidence="1" type="ORF">CPELLU_LOCUS18933</name>
</gene>
<protein>
    <submittedName>
        <fullName evidence="1">17583_t:CDS:1</fullName>
    </submittedName>
</protein>
<name>A0A9N9K6W1_9GLOM</name>
<evidence type="ECO:0000313" key="1">
    <source>
        <dbReference type="EMBL" id="CAG8813590.1"/>
    </source>
</evidence>
<dbReference type="EMBL" id="CAJVQA010041057">
    <property type="protein sequence ID" value="CAG8813590.1"/>
    <property type="molecule type" value="Genomic_DNA"/>
</dbReference>